<dbReference type="InterPro" id="IPR029068">
    <property type="entry name" value="Glyas_Bleomycin-R_OHBP_Dase"/>
</dbReference>
<dbReference type="PROSITE" id="PS51819">
    <property type="entry name" value="VOC"/>
    <property type="match status" value="1"/>
</dbReference>
<dbReference type="RefSeq" id="WP_191699311.1">
    <property type="nucleotide sequence ID" value="NZ_JACSPZ010000002.1"/>
</dbReference>
<dbReference type="EMBL" id="JACSPZ010000002">
    <property type="protein sequence ID" value="MBD8036365.1"/>
    <property type="molecule type" value="Genomic_DNA"/>
</dbReference>
<evidence type="ECO:0000259" key="1">
    <source>
        <dbReference type="PROSITE" id="PS51819"/>
    </source>
</evidence>
<protein>
    <recommendedName>
        <fullName evidence="1">VOC domain-containing protein</fullName>
    </recommendedName>
</protein>
<proteinExistence type="predicted"/>
<dbReference type="InterPro" id="IPR040553">
    <property type="entry name" value="TxDE"/>
</dbReference>
<sequence>MKFKKVLLQTNDLEVMKNFYKNNLGCTLENELADSFEVTFGYTTIEFNNRNVKGNPFYHFAFDIPSNQFLEAKEWVLKRVALSIEDGKDDVYFENIKAHSLYFEDPAGNILEFISRTKDNPTSETSFSINNIIQMSEMSLVVEDKVMVAEELKKAGIIERNGEKIKHTGLNFMSDKNGAVFLLLVSPNRRWYFSQKDAVIFPMTITLENDVKLGIDDNAQFFLI</sequence>
<dbReference type="Gene3D" id="3.10.180.10">
    <property type="entry name" value="2,3-Dihydroxybiphenyl 1,2-Dioxygenase, domain 1"/>
    <property type="match status" value="1"/>
</dbReference>
<dbReference type="Pfam" id="PF18711">
    <property type="entry name" value="TxDE"/>
    <property type="match status" value="1"/>
</dbReference>
<dbReference type="Pfam" id="PF00903">
    <property type="entry name" value="Glyoxalase"/>
    <property type="match status" value="1"/>
</dbReference>
<feature type="domain" description="VOC" evidence="1">
    <location>
        <begin position="2"/>
        <end position="116"/>
    </location>
</feature>
<dbReference type="Proteomes" id="UP000619101">
    <property type="component" value="Unassembled WGS sequence"/>
</dbReference>
<name>A0ABR8XWR5_9BACL</name>
<dbReference type="InterPro" id="IPR004360">
    <property type="entry name" value="Glyas_Fos-R_dOase_dom"/>
</dbReference>
<reference evidence="2 3" key="1">
    <citation type="submission" date="2020-08" db="EMBL/GenBank/DDBJ databases">
        <title>A Genomic Blueprint of the Chicken Gut Microbiome.</title>
        <authorList>
            <person name="Gilroy R."/>
            <person name="Ravi A."/>
            <person name="Getino M."/>
            <person name="Pursley I."/>
            <person name="Horton D.L."/>
            <person name="Alikhan N.-F."/>
            <person name="Baker D."/>
            <person name="Gharbi K."/>
            <person name="Hall N."/>
            <person name="Watson M."/>
            <person name="Adriaenssens E.M."/>
            <person name="Foster-Nyarko E."/>
            <person name="Jarju S."/>
            <person name="Secka A."/>
            <person name="Antonio M."/>
            <person name="Oren A."/>
            <person name="Chaudhuri R."/>
            <person name="La Ragione R.M."/>
            <person name="Hildebrand F."/>
            <person name="Pallen M.J."/>
        </authorList>
    </citation>
    <scope>NUCLEOTIDE SEQUENCE [LARGE SCALE GENOMIC DNA]</scope>
    <source>
        <strain evidence="2 3">A46</strain>
    </source>
</reference>
<dbReference type="InterPro" id="IPR037523">
    <property type="entry name" value="VOC_core"/>
</dbReference>
<evidence type="ECO:0000313" key="3">
    <source>
        <dbReference type="Proteomes" id="UP000619101"/>
    </source>
</evidence>
<keyword evidence="3" id="KW-1185">Reference proteome</keyword>
<dbReference type="SUPFAM" id="SSF54593">
    <property type="entry name" value="Glyoxalase/Bleomycin resistance protein/Dihydroxybiphenyl dioxygenase"/>
    <property type="match status" value="1"/>
</dbReference>
<organism evidence="2 3">
    <name type="scientific">Solibacillus faecavium</name>
    <dbReference type="NCBI Taxonomy" id="2762221"/>
    <lineage>
        <taxon>Bacteria</taxon>
        <taxon>Bacillati</taxon>
        <taxon>Bacillota</taxon>
        <taxon>Bacilli</taxon>
        <taxon>Bacillales</taxon>
        <taxon>Caryophanaceae</taxon>
        <taxon>Solibacillus</taxon>
    </lineage>
</organism>
<comment type="caution">
    <text evidence="2">The sequence shown here is derived from an EMBL/GenBank/DDBJ whole genome shotgun (WGS) entry which is preliminary data.</text>
</comment>
<gene>
    <name evidence="2" type="ORF">H9635_06380</name>
</gene>
<accession>A0ABR8XWR5</accession>
<evidence type="ECO:0000313" key="2">
    <source>
        <dbReference type="EMBL" id="MBD8036365.1"/>
    </source>
</evidence>